<evidence type="ECO:0000256" key="4">
    <source>
        <dbReference type="ARBA" id="ARBA00022722"/>
    </source>
</evidence>
<dbReference type="GO" id="GO:0005634">
    <property type="term" value="C:nucleus"/>
    <property type="evidence" value="ECO:0007669"/>
    <property type="project" value="UniProtKB-SubCell"/>
</dbReference>
<gene>
    <name evidence="10" type="ORF">AGLY_014025</name>
</gene>
<keyword evidence="5" id="KW-0479">Metal-binding</keyword>
<evidence type="ECO:0000313" key="10">
    <source>
        <dbReference type="EMBL" id="KAE9525799.1"/>
    </source>
</evidence>
<protein>
    <submittedName>
        <fullName evidence="10">Uncharacterized protein</fullName>
    </submittedName>
</protein>
<dbReference type="Pfam" id="PF13359">
    <property type="entry name" value="DDE_Tnp_4"/>
    <property type="match status" value="1"/>
</dbReference>
<dbReference type="InterPro" id="IPR045249">
    <property type="entry name" value="HARBI1-like"/>
</dbReference>
<dbReference type="PANTHER" id="PTHR22930:SF269">
    <property type="entry name" value="NUCLEASE HARBI1-LIKE PROTEIN"/>
    <property type="match status" value="1"/>
</dbReference>
<dbReference type="InterPro" id="IPR027805">
    <property type="entry name" value="Transposase_HTH_dom"/>
</dbReference>
<dbReference type="EMBL" id="VYZN01000058">
    <property type="protein sequence ID" value="KAE9525799.1"/>
    <property type="molecule type" value="Genomic_DNA"/>
</dbReference>
<dbReference type="AlphaFoldDB" id="A0A6G0T5C7"/>
<dbReference type="GO" id="GO:0004518">
    <property type="term" value="F:nuclease activity"/>
    <property type="evidence" value="ECO:0007669"/>
    <property type="project" value="UniProtKB-KW"/>
</dbReference>
<evidence type="ECO:0000256" key="1">
    <source>
        <dbReference type="ARBA" id="ARBA00001968"/>
    </source>
</evidence>
<reference evidence="10 11" key="1">
    <citation type="submission" date="2019-08" db="EMBL/GenBank/DDBJ databases">
        <title>The genome of the soybean aphid Biotype 1, its phylome, world population structure and adaptation to the North American continent.</title>
        <authorList>
            <person name="Giordano R."/>
            <person name="Donthu R.K."/>
            <person name="Hernandez A.G."/>
            <person name="Wright C.L."/>
            <person name="Zimin A.V."/>
        </authorList>
    </citation>
    <scope>NUCLEOTIDE SEQUENCE [LARGE SCALE GENOMIC DNA]</scope>
    <source>
        <tissue evidence="10">Whole aphids</tissue>
    </source>
</reference>
<feature type="domain" description="DDE Tnp4" evidence="8">
    <location>
        <begin position="186"/>
        <end position="311"/>
    </location>
</feature>
<evidence type="ECO:0000313" key="11">
    <source>
        <dbReference type="Proteomes" id="UP000475862"/>
    </source>
</evidence>
<keyword evidence="4" id="KW-0540">Nuclease</keyword>
<feature type="domain" description="Transposase Helix-turn-helix" evidence="9">
    <location>
        <begin position="106"/>
        <end position="154"/>
    </location>
</feature>
<dbReference type="Pfam" id="PF13613">
    <property type="entry name" value="HTH_Tnp_4"/>
    <property type="match status" value="1"/>
</dbReference>
<dbReference type="OrthoDB" id="6581217at2759"/>
<dbReference type="PANTHER" id="PTHR22930">
    <property type="match status" value="1"/>
</dbReference>
<name>A0A6G0T5C7_APHGL</name>
<proteinExistence type="inferred from homology"/>
<keyword evidence="6" id="KW-0378">Hydrolase</keyword>
<evidence type="ECO:0000256" key="7">
    <source>
        <dbReference type="ARBA" id="ARBA00023242"/>
    </source>
</evidence>
<evidence type="ECO:0000256" key="3">
    <source>
        <dbReference type="ARBA" id="ARBA00006958"/>
    </source>
</evidence>
<sequence>MNKNSILNSIINNNNTICELLLRKEDIENELIMNLIPKKRKPFKSLFSTRNTEGFFKNLIGGHLINDDEKFREFLRLNRNQFYFILSLVQEEITKKPTLRVPEPISPEEKLALTLRYLATGESFRSLAFSFRISHSYISIIVRETLAVMKQQLMPLFLPDPSKVDLKTKSDEFYQKWNFPNCVLAIDGKHVRIQCPSNSGSLFFNYKEYFSVVLLAMVDANYKFIAIDVGSFGKEGDSGIFLKSNMGQQILNGTFGFPTDCALPGTGIKVPHVILGDQAFRLHKHILRPFSQKSAKGDGQKTIFNYRLSPCCLHNMLRDAYLEKNGKVFYQFDSEEPPSANMTSLASESGFLSTEGIAVRDIFKDYFVNEGAVTWQTQ</sequence>
<dbReference type="Proteomes" id="UP000475862">
    <property type="component" value="Unassembled WGS sequence"/>
</dbReference>
<evidence type="ECO:0000256" key="5">
    <source>
        <dbReference type="ARBA" id="ARBA00022723"/>
    </source>
</evidence>
<dbReference type="GO" id="GO:0046872">
    <property type="term" value="F:metal ion binding"/>
    <property type="evidence" value="ECO:0007669"/>
    <property type="project" value="UniProtKB-KW"/>
</dbReference>
<dbReference type="InterPro" id="IPR027806">
    <property type="entry name" value="HARBI1_dom"/>
</dbReference>
<evidence type="ECO:0000259" key="8">
    <source>
        <dbReference type="Pfam" id="PF13359"/>
    </source>
</evidence>
<organism evidence="10 11">
    <name type="scientific">Aphis glycines</name>
    <name type="common">Soybean aphid</name>
    <dbReference type="NCBI Taxonomy" id="307491"/>
    <lineage>
        <taxon>Eukaryota</taxon>
        <taxon>Metazoa</taxon>
        <taxon>Ecdysozoa</taxon>
        <taxon>Arthropoda</taxon>
        <taxon>Hexapoda</taxon>
        <taxon>Insecta</taxon>
        <taxon>Pterygota</taxon>
        <taxon>Neoptera</taxon>
        <taxon>Paraneoptera</taxon>
        <taxon>Hemiptera</taxon>
        <taxon>Sternorrhyncha</taxon>
        <taxon>Aphidomorpha</taxon>
        <taxon>Aphidoidea</taxon>
        <taxon>Aphididae</taxon>
        <taxon>Aphidini</taxon>
        <taxon>Aphis</taxon>
        <taxon>Aphis</taxon>
    </lineage>
</organism>
<comment type="subcellular location">
    <subcellularLocation>
        <location evidence="2">Nucleus</location>
    </subcellularLocation>
</comment>
<keyword evidence="11" id="KW-1185">Reference proteome</keyword>
<evidence type="ECO:0000256" key="6">
    <source>
        <dbReference type="ARBA" id="ARBA00022801"/>
    </source>
</evidence>
<evidence type="ECO:0000256" key="2">
    <source>
        <dbReference type="ARBA" id="ARBA00004123"/>
    </source>
</evidence>
<dbReference type="GO" id="GO:0016787">
    <property type="term" value="F:hydrolase activity"/>
    <property type="evidence" value="ECO:0007669"/>
    <property type="project" value="UniProtKB-KW"/>
</dbReference>
<keyword evidence="7" id="KW-0539">Nucleus</keyword>
<comment type="similarity">
    <text evidence="3">Belongs to the HARBI1 family.</text>
</comment>
<comment type="caution">
    <text evidence="10">The sequence shown here is derived from an EMBL/GenBank/DDBJ whole genome shotgun (WGS) entry which is preliminary data.</text>
</comment>
<accession>A0A6G0T5C7</accession>
<comment type="cofactor">
    <cofactor evidence="1">
        <name>a divalent metal cation</name>
        <dbReference type="ChEBI" id="CHEBI:60240"/>
    </cofactor>
</comment>
<evidence type="ECO:0000259" key="9">
    <source>
        <dbReference type="Pfam" id="PF13613"/>
    </source>
</evidence>